<gene>
    <name evidence="2" type="ORF">NSMM_330009</name>
</gene>
<evidence type="ECO:0000256" key="1">
    <source>
        <dbReference type="SAM" id="SignalP"/>
    </source>
</evidence>
<dbReference type="Pfam" id="PF06986">
    <property type="entry name" value="F_T4SS_TraN"/>
    <property type="match status" value="2"/>
</dbReference>
<name>A0A1G5SEZ2_9PROT</name>
<protein>
    <recommendedName>
        <fullName evidence="4">Conjugal transfer mating pair stabilization protein TraN</fullName>
    </recommendedName>
</protein>
<organism evidence="2 3">
    <name type="scientific">Nitrosomonas mobilis</name>
    <dbReference type="NCBI Taxonomy" id="51642"/>
    <lineage>
        <taxon>Bacteria</taxon>
        <taxon>Pseudomonadati</taxon>
        <taxon>Pseudomonadota</taxon>
        <taxon>Betaproteobacteria</taxon>
        <taxon>Nitrosomonadales</taxon>
        <taxon>Nitrosomonadaceae</taxon>
        <taxon>Nitrosomonas</taxon>
    </lineage>
</organism>
<reference evidence="2 3" key="1">
    <citation type="submission" date="2016-10" db="EMBL/GenBank/DDBJ databases">
        <authorList>
            <person name="de Groot N.N."/>
        </authorList>
    </citation>
    <scope>NUCLEOTIDE SEQUENCE [LARGE SCALE GENOMIC DNA]</scope>
    <source>
        <strain evidence="2">1</strain>
    </source>
</reference>
<dbReference type="STRING" id="51642.NSMM_330009"/>
<accession>A0A1G5SEZ2</accession>
<evidence type="ECO:0008006" key="4">
    <source>
        <dbReference type="Google" id="ProtNLM"/>
    </source>
</evidence>
<proteinExistence type="predicted"/>
<evidence type="ECO:0000313" key="2">
    <source>
        <dbReference type="EMBL" id="SCZ84989.1"/>
    </source>
</evidence>
<dbReference type="OrthoDB" id="5297981at2"/>
<dbReference type="RefSeq" id="WP_090284902.1">
    <property type="nucleotide sequence ID" value="NZ_FMWO01000040.1"/>
</dbReference>
<dbReference type="Proteomes" id="UP000198729">
    <property type="component" value="Unassembled WGS sequence"/>
</dbReference>
<feature type="chain" id="PRO_5011643159" description="Conjugal transfer mating pair stabilization protein TraN" evidence="1">
    <location>
        <begin position="23"/>
        <end position="656"/>
    </location>
</feature>
<sequence length="656" mass="71104">MKYNLHLMLIGLFLGLSGAIFADDMNSAFEDAKALADSRNAAIFSGVNEQTIADKLDYYGMPPAEASLFQDGQGQLTQPGLDKVNNCAGYIPTGNAMFDQECDAVNFIVDHRQTVQHVPLAPDDPVLQNTRNARNNAPAVFQNTGITSNNDGQCVAQTNTVPAVYAEKSCALIKEVAPHECLAPRDIVIAQQQDSVTGGIIHVLVSSDYDMSVCGQWHNNPNYEYVGSECVSKVPPFPLPPEISLADVAPDGCFTQKRGYVGLTGVEDHTECLIFDNDPECTYQSDAACQQTVTINEQQICVDQERIYSCRTAPSMDSTFLDCSGQKFCINGNCFNTGHQNDTDFAQAMSLVEATREAGVYLNENTWRIFDGDRGKCRIKLGGIMNCCSGSSGGSTFNNNLLFNLTVQAGKNVLSYGSKYLYDALYTSTAPNWIIKGMSAMMSVDPLKIPSGGLLSAFSPSLSYFGFSATLGSTPAPGFVTSLIGAEGAIIPLGTPTMFGSRVAFGFDPTSFAIAVAIMVLQELLSCEPDEQILSMKKGQNLCHRVGSYCSKRFFGVCLQSTRSYCCYNSRLGRIINSQGRAQIGKSWGSAKNANCAGFSHAEFASINFAALDLSEFSREVMTAVRLPNTSDLSDNARDVITRRTQNYYDTGHQIE</sequence>
<dbReference type="EMBL" id="FMWO01000040">
    <property type="protein sequence ID" value="SCZ84989.1"/>
    <property type="molecule type" value="Genomic_DNA"/>
</dbReference>
<keyword evidence="1" id="KW-0732">Signal</keyword>
<dbReference type="InterPro" id="IPR014121">
    <property type="entry name" value="TraN_Ftype"/>
</dbReference>
<feature type="signal peptide" evidence="1">
    <location>
        <begin position="1"/>
        <end position="22"/>
    </location>
</feature>
<evidence type="ECO:0000313" key="3">
    <source>
        <dbReference type="Proteomes" id="UP000198729"/>
    </source>
</evidence>
<dbReference type="AlphaFoldDB" id="A0A1G5SEZ2"/>
<keyword evidence="3" id="KW-1185">Reference proteome</keyword>